<dbReference type="EMBL" id="FPJA01000004">
    <property type="protein sequence ID" value="SFW17966.1"/>
    <property type="molecule type" value="Genomic_DNA"/>
</dbReference>
<evidence type="ECO:0000313" key="2">
    <source>
        <dbReference type="Proteomes" id="UP000182958"/>
    </source>
</evidence>
<dbReference type="RefSeq" id="WP_072305431.1">
    <property type="nucleotide sequence ID" value="NZ_FPJA01000004.1"/>
</dbReference>
<keyword evidence="2" id="KW-1185">Reference proteome</keyword>
<reference evidence="2" key="1">
    <citation type="submission" date="2016-11" db="EMBL/GenBank/DDBJ databases">
        <authorList>
            <person name="Varghese N."/>
            <person name="Submissions S."/>
        </authorList>
    </citation>
    <scope>NUCLEOTIDE SEQUENCE [LARGE SCALE GENOMIC DNA]</scope>
    <source>
        <strain evidence="2">C3</strain>
    </source>
</reference>
<sequence>MARRYETAENILKELGENATKAAKDALADGAELVVVEAKSRCPVYKGSDCRVVKGALRDSIHAVKLKSGAKYKIVADATSHDGIFYGKLVEFSPVINKPFMYPAMDARRDEVRNKIIDAVREALRRK</sequence>
<name>A0A1K1M7N6_SELRU</name>
<dbReference type="NCBIfam" id="TIGR01725">
    <property type="entry name" value="phge_HK97_gp10"/>
    <property type="match status" value="1"/>
</dbReference>
<evidence type="ECO:0000313" key="1">
    <source>
        <dbReference type="EMBL" id="SFW17966.1"/>
    </source>
</evidence>
<proteinExistence type="predicted"/>
<accession>A0A1K1M7N6</accession>
<dbReference type="InterPro" id="IPR010064">
    <property type="entry name" value="HK97-gp10_tail"/>
</dbReference>
<organism evidence="1 2">
    <name type="scientific">Selenomonas ruminantium</name>
    <dbReference type="NCBI Taxonomy" id="971"/>
    <lineage>
        <taxon>Bacteria</taxon>
        <taxon>Bacillati</taxon>
        <taxon>Bacillota</taxon>
        <taxon>Negativicutes</taxon>
        <taxon>Selenomonadales</taxon>
        <taxon>Selenomonadaceae</taxon>
        <taxon>Selenomonas</taxon>
    </lineage>
</organism>
<dbReference type="Proteomes" id="UP000182958">
    <property type="component" value="Unassembled WGS sequence"/>
</dbReference>
<protein>
    <submittedName>
        <fullName evidence="1">Phage protein, HK97 gp10 family</fullName>
    </submittedName>
</protein>
<dbReference type="Pfam" id="PF04883">
    <property type="entry name" value="HK97-gp10_like"/>
    <property type="match status" value="1"/>
</dbReference>
<dbReference type="AlphaFoldDB" id="A0A1K1M7N6"/>
<gene>
    <name evidence="1" type="ORF">SAMN02910323_0567</name>
</gene>